<dbReference type="PROSITE" id="PS50006">
    <property type="entry name" value="FHA_DOMAIN"/>
    <property type="match status" value="1"/>
</dbReference>
<dbReference type="Gene3D" id="2.60.200.20">
    <property type="match status" value="1"/>
</dbReference>
<dbReference type="ExpressionAtlas" id="K7LKQ9">
    <property type="expression patterns" value="baseline and differential"/>
</dbReference>
<dbReference type="SUPFAM" id="SSF49879">
    <property type="entry name" value="SMAD/FHA domain"/>
    <property type="match status" value="1"/>
</dbReference>
<dbReference type="EMBL" id="CM000843">
    <property type="protein sequence ID" value="KRH34955.1"/>
    <property type="molecule type" value="Genomic_DNA"/>
</dbReference>
<dbReference type="InterPro" id="IPR008984">
    <property type="entry name" value="SMAD_FHA_dom_sf"/>
</dbReference>
<dbReference type="PaxDb" id="3847-GLYMA10G35930.3"/>
<sequence length="1279" mass="142592">MAEKKNPEQEEQHRFPVLTVLKNNAILKNIFIVLDEHDEDQTVLIGRHPNCNIVLTHPSVSRFHLRIRSNPSSRTLSLVDLASVQGTWVRGRKLEPGVSVELKEGDTFTVGISTRIYRLSWAPLTQLGVVVPQQHQKEDEQENIIKDENLEHTAEQDIPMSEDIVSVCCDEERKIHSEDEALGVPNGTETSCFPTNSCVENIICDCQLSPPYIQSPPCAQPVDELDNTKKIEARLEVEMPGETNLLCTLREYLKHNICLPVVEAVQGTKMQQFQAPHDTFTGQPPSLEMHWSSFQINIDPSSFDEKHAAAVPVIPTESEFGCTHGDIDKVEGILTTAPRSFNSENTCLIVDEDIPDSEFHKMEVVEEVSVDSVPDGEKQDEMHGSSSPTNLDPAFLDEKHVAAVAIIPTESEFGCTYGDNDKVEDILTTGSRTFNSENTCLIVDKDIPDSEFHQMEVVEEISVDSVPDEEKQDECDEENLNGKSCREEGYSLDEVVEDNGNKCIKNIDPASFDGKGLTAVTVIPTEFEFGCTLGDNERIEDILEMESRTINSENTSLLDEKAIAVTKFQLVNIVEEGGYSLDEVVEDNGNKCIKNIDPASFDGKGLAAVTVIPSESEFGCTLGDNERIEDILEMESRTINSENTSLLDENAIAVTKFQVVNIVEEVAMDSISDGNKCIKNIDPASFDGKGLAAVTVIPSESEFGCTLGDNERIEDILEMESRTINSENTSLLDENAIIAVTKFQVVNIVEEVAMDSISDGEKEDKCGKELESKLPASLNAKSCHEQGKSVAEIAEDTGKKCASSISSTSFQVESPNSSMPREQTPQSLTAVTRCSGGEFLENHVKPTEKSSAFGSIWSRCKPASAPLVQARKSRFMSTAKVGTEVKRSNEKNVVINKLMPKDLSAVFDEEKEAFILNKENLSPNTYHLQFMRKKDKPEEIKHSISQRSPNLSYFSPRIYLDKRISSVSNKVNQTPKVAQEWKSQRKPLQCHINLVHEQDMMELKKNRVEKVASFPSLMNSGGNHKSVTVSAAKSIDDVPICGQISNKCTKTSQHTSREQKRSWDMVVDTASLLNKESRKALQLLQGLKGTRLIIPSLVIRELGSMKQKFRIFRTTSEASLALEWIEECLEKTRWWIHIQSSMEEFRLTALTHHASPQTRFIEESWAFPGLNTLKKCASPKVEDHILDSALQYGRKENVGQLVLLSSDVSLKIKSMAKGLLCETVQQFRQSLVNPFSERFMWPKSSPRGLTWSCQDDLVLREKYCGLPSKAGLKLITFHD</sequence>
<feature type="region of interest" description="Disordered" evidence="1">
    <location>
        <begin position="372"/>
        <end position="392"/>
    </location>
</feature>
<proteinExistence type="predicted"/>
<dbReference type="Pfam" id="PF13638">
    <property type="entry name" value="PIN_4"/>
    <property type="match status" value="1"/>
</dbReference>
<dbReference type="SMART" id="SM00240">
    <property type="entry name" value="FHA"/>
    <property type="match status" value="1"/>
</dbReference>
<dbReference type="GO" id="GO:0031965">
    <property type="term" value="C:nuclear membrane"/>
    <property type="evidence" value="ECO:0000318"/>
    <property type="project" value="GO_Central"/>
</dbReference>
<dbReference type="InterPro" id="IPR000253">
    <property type="entry name" value="FHA_dom"/>
</dbReference>
<evidence type="ECO:0000313" key="4">
    <source>
        <dbReference type="EnsemblPlants" id="KRH34955"/>
    </source>
</evidence>
<feature type="domain" description="FHA" evidence="2">
    <location>
        <begin position="43"/>
        <end position="94"/>
    </location>
</feature>
<dbReference type="GeneID" id="100809992"/>
<reference evidence="4" key="2">
    <citation type="submission" date="2018-02" db="UniProtKB">
        <authorList>
            <consortium name="EnsemblPlants"/>
        </authorList>
    </citation>
    <scope>IDENTIFICATION</scope>
    <source>
        <strain evidence="4">Williams 82</strain>
    </source>
</reference>
<protein>
    <recommendedName>
        <fullName evidence="2">FHA domain-containing protein</fullName>
    </recommendedName>
</protein>
<dbReference type="Proteomes" id="UP000008827">
    <property type="component" value="Chromosome 10"/>
</dbReference>
<dbReference type="PANTHER" id="PTHR22593:SF8">
    <property type="entry name" value="FHA DOMAIN-CONTAINING PROTEIN PS1"/>
    <property type="match status" value="1"/>
</dbReference>
<keyword evidence="5" id="KW-1185">Reference proteome</keyword>
<dbReference type="Gene3D" id="3.40.50.1010">
    <property type="entry name" value="5'-nuclease"/>
    <property type="match status" value="1"/>
</dbReference>
<dbReference type="OrthoDB" id="444265at2759"/>
<gene>
    <name evidence="4" type="primary">LOC100809992</name>
    <name evidence="3" type="ORF">GLYMA_10G215100</name>
</gene>
<dbReference type="Pfam" id="PF00498">
    <property type="entry name" value="FHA"/>
    <property type="match status" value="1"/>
</dbReference>
<dbReference type="STRING" id="3847.K7LKQ9"/>
<evidence type="ECO:0000313" key="3">
    <source>
        <dbReference type="EMBL" id="KRH34955.1"/>
    </source>
</evidence>
<name>K7LKQ9_SOYBN</name>
<dbReference type="Gramene" id="KRH34955">
    <property type="protein sequence ID" value="KRH34955"/>
    <property type="gene ID" value="GLYMA_10G215100"/>
</dbReference>
<dbReference type="CDD" id="cd22691">
    <property type="entry name" value="FHA_PS1-like"/>
    <property type="match status" value="1"/>
</dbReference>
<evidence type="ECO:0000256" key="1">
    <source>
        <dbReference type="SAM" id="MobiDB-lite"/>
    </source>
</evidence>
<dbReference type="eggNOG" id="KOG1881">
    <property type="taxonomic scope" value="Eukaryota"/>
</dbReference>
<dbReference type="EnsemblPlants" id="KRH34955">
    <property type="protein sequence ID" value="KRH34955"/>
    <property type="gene ID" value="GLYMA_10G215100"/>
</dbReference>
<evidence type="ECO:0000259" key="2">
    <source>
        <dbReference type="PROSITE" id="PS50006"/>
    </source>
</evidence>
<dbReference type="PANTHER" id="PTHR22593">
    <property type="entry name" value="TRANSMEMBRANE PROTEIN 18"/>
    <property type="match status" value="1"/>
</dbReference>
<evidence type="ECO:0000313" key="5">
    <source>
        <dbReference type="Proteomes" id="UP000008827"/>
    </source>
</evidence>
<dbReference type="AlphaFoldDB" id="K7LKQ9"/>
<reference evidence="3 4" key="1">
    <citation type="journal article" date="2010" name="Nature">
        <title>Genome sequence of the palaeopolyploid soybean.</title>
        <authorList>
            <person name="Schmutz J."/>
            <person name="Cannon S.B."/>
            <person name="Schlueter J."/>
            <person name="Ma J."/>
            <person name="Mitros T."/>
            <person name="Nelson W."/>
            <person name="Hyten D.L."/>
            <person name="Song Q."/>
            <person name="Thelen J.J."/>
            <person name="Cheng J."/>
            <person name="Xu D."/>
            <person name="Hellsten U."/>
            <person name="May G.D."/>
            <person name="Yu Y."/>
            <person name="Sakurai T."/>
            <person name="Umezawa T."/>
            <person name="Bhattacharyya M.K."/>
            <person name="Sandhu D."/>
            <person name="Valliyodan B."/>
            <person name="Lindquist E."/>
            <person name="Peto M."/>
            <person name="Grant D."/>
            <person name="Shu S."/>
            <person name="Goodstein D."/>
            <person name="Barry K."/>
            <person name="Futrell-Griggs M."/>
            <person name="Abernathy B."/>
            <person name="Du J."/>
            <person name="Tian Z."/>
            <person name="Zhu L."/>
            <person name="Gill N."/>
            <person name="Joshi T."/>
            <person name="Libault M."/>
            <person name="Sethuraman A."/>
            <person name="Zhang X.-C."/>
            <person name="Shinozaki K."/>
            <person name="Nguyen H.T."/>
            <person name="Wing R.A."/>
            <person name="Cregan P."/>
            <person name="Specht J."/>
            <person name="Grimwood J."/>
            <person name="Rokhsar D."/>
            <person name="Stacey G."/>
            <person name="Shoemaker R.C."/>
            <person name="Jackson S.A."/>
        </authorList>
    </citation>
    <scope>NUCLEOTIDE SEQUENCE [LARGE SCALE GENOMIC DNA]</scope>
    <source>
        <strain evidence="4">cv. Williams 82</strain>
        <tissue evidence="3">Callus</tissue>
    </source>
</reference>
<accession>K7LKQ9</accession>
<organism evidence="3">
    <name type="scientific">Glycine max</name>
    <name type="common">Soybean</name>
    <name type="synonym">Glycine hispida</name>
    <dbReference type="NCBI Taxonomy" id="3847"/>
    <lineage>
        <taxon>Eukaryota</taxon>
        <taxon>Viridiplantae</taxon>
        <taxon>Streptophyta</taxon>
        <taxon>Embryophyta</taxon>
        <taxon>Tracheophyta</taxon>
        <taxon>Spermatophyta</taxon>
        <taxon>Magnoliopsida</taxon>
        <taxon>eudicotyledons</taxon>
        <taxon>Gunneridae</taxon>
        <taxon>Pentapetalae</taxon>
        <taxon>rosids</taxon>
        <taxon>fabids</taxon>
        <taxon>Fabales</taxon>
        <taxon>Fabaceae</taxon>
        <taxon>Papilionoideae</taxon>
        <taxon>50 kb inversion clade</taxon>
        <taxon>NPAAA clade</taxon>
        <taxon>indigoferoid/millettioid clade</taxon>
        <taxon>Phaseoleae</taxon>
        <taxon>Glycine</taxon>
        <taxon>Glycine subgen. Soja</taxon>
    </lineage>
</organism>
<dbReference type="SMR" id="K7LKQ9"/>
<reference evidence="3" key="3">
    <citation type="submission" date="2018-07" db="EMBL/GenBank/DDBJ databases">
        <title>WGS assembly of Glycine max.</title>
        <authorList>
            <person name="Schmutz J."/>
            <person name="Cannon S."/>
            <person name="Schlueter J."/>
            <person name="Ma J."/>
            <person name="Mitros T."/>
            <person name="Nelson W."/>
            <person name="Hyten D."/>
            <person name="Song Q."/>
            <person name="Thelen J."/>
            <person name="Cheng J."/>
            <person name="Xu D."/>
            <person name="Hellsten U."/>
            <person name="May G."/>
            <person name="Yu Y."/>
            <person name="Sakurai T."/>
            <person name="Umezawa T."/>
            <person name="Bhattacharyya M."/>
            <person name="Sandhu D."/>
            <person name="Valliyodan B."/>
            <person name="Lindquist E."/>
            <person name="Peto M."/>
            <person name="Grant D."/>
            <person name="Shu S."/>
            <person name="Goodstein D."/>
            <person name="Barry K."/>
            <person name="Futrell-Griggs M."/>
            <person name="Abernathy B."/>
            <person name="Du J."/>
            <person name="Tian Z."/>
            <person name="Zhu L."/>
            <person name="Gill N."/>
            <person name="Joshi T."/>
            <person name="Libault M."/>
            <person name="Sethuraman A."/>
            <person name="Zhang X."/>
            <person name="Shinozaki K."/>
            <person name="Nguyen H."/>
            <person name="Wing R."/>
            <person name="Cregan P."/>
            <person name="Specht J."/>
            <person name="Grimwood J."/>
            <person name="Rokhsar D."/>
            <person name="Stacey G."/>
            <person name="Shoemaker R."/>
            <person name="Jackson S."/>
        </authorList>
    </citation>
    <scope>NUCLEOTIDE SEQUENCE</scope>
    <source>
        <tissue evidence="3">Callus</tissue>
    </source>
</reference>
<dbReference type="RefSeq" id="XP_006589448.1">
    <property type="nucleotide sequence ID" value="XM_006589385.4"/>
</dbReference>
<dbReference type="InterPro" id="IPR002716">
    <property type="entry name" value="PIN_dom"/>
</dbReference>